<keyword evidence="22" id="KW-1185">Reference proteome</keyword>
<dbReference type="InterPro" id="IPR027417">
    <property type="entry name" value="P-loop_NTPase"/>
</dbReference>
<dbReference type="InterPro" id="IPR042228">
    <property type="entry name" value="Dynein_linker_3"/>
</dbReference>
<dbReference type="Gene3D" id="3.10.490.20">
    <property type="match status" value="1"/>
</dbReference>
<dbReference type="FunFam" id="1.10.8.710:FF:000001">
    <property type="entry name" value="Dynein axonemal heavy chain 2"/>
    <property type="match status" value="1"/>
</dbReference>
<dbReference type="GO" id="GO:0060170">
    <property type="term" value="C:ciliary membrane"/>
    <property type="evidence" value="ECO:0007669"/>
    <property type="project" value="UniProtKB-SubCell"/>
</dbReference>
<dbReference type="Pfam" id="PF18198">
    <property type="entry name" value="AAA_lid_11"/>
    <property type="match status" value="1"/>
</dbReference>
<dbReference type="InterPro" id="IPR043160">
    <property type="entry name" value="Dynein_C_barrel"/>
</dbReference>
<dbReference type="InterPro" id="IPR024317">
    <property type="entry name" value="Dynein_heavy_chain_D4_dom"/>
</dbReference>
<dbReference type="GO" id="GO:0008104">
    <property type="term" value="P:intracellular protein localization"/>
    <property type="evidence" value="ECO:0007669"/>
    <property type="project" value="UniProtKB-ARBA"/>
</dbReference>
<accession>A0A088RP64</accession>
<dbReference type="InterPro" id="IPR049400">
    <property type="entry name" value="DYNC2H1_AAA_dom"/>
</dbReference>
<evidence type="ECO:0000256" key="3">
    <source>
        <dbReference type="ARBA" id="ARBA00008887"/>
    </source>
</evidence>
<dbReference type="Gene3D" id="1.10.8.1220">
    <property type="match status" value="1"/>
</dbReference>
<keyword evidence="7" id="KW-0493">Microtubule</keyword>
<dbReference type="Gene3D" id="1.10.8.710">
    <property type="match status" value="1"/>
</dbReference>
<dbReference type="Gene3D" id="1.20.140.100">
    <property type="entry name" value="Dynein heavy chain, N-terminal domain 2"/>
    <property type="match status" value="1"/>
</dbReference>
<dbReference type="FunFam" id="1.20.58.1120:FF:000019">
    <property type="entry name" value="Dynein heavy chain, putative"/>
    <property type="match status" value="1"/>
</dbReference>
<evidence type="ECO:0000256" key="15">
    <source>
        <dbReference type="ARBA" id="ARBA00023175"/>
    </source>
</evidence>
<dbReference type="InterPro" id="IPR043157">
    <property type="entry name" value="Dynein_AAA1S"/>
</dbReference>
<evidence type="ECO:0000256" key="5">
    <source>
        <dbReference type="ARBA" id="ARBA00022475"/>
    </source>
</evidence>
<dbReference type="InterPro" id="IPR035706">
    <property type="entry name" value="AAA_9"/>
</dbReference>
<dbReference type="InterPro" id="IPR042222">
    <property type="entry name" value="Dynein_2_N"/>
</dbReference>
<comment type="similarity">
    <text evidence="3">Belongs to the dynein heavy chain family.</text>
</comment>
<feature type="coiled-coil region" evidence="19">
    <location>
        <begin position="2843"/>
        <end position="2888"/>
    </location>
</feature>
<dbReference type="GeneID" id="22574604"/>
<dbReference type="RefSeq" id="XP_010698594.1">
    <property type="nucleotide sequence ID" value="XM_010700292.1"/>
</dbReference>
<evidence type="ECO:0000256" key="7">
    <source>
        <dbReference type="ARBA" id="ARBA00022701"/>
    </source>
</evidence>
<dbReference type="FunFam" id="1.20.920.30:FF:000006">
    <property type="entry name" value="Cytoplasmic dynein 2 heavy chain 1"/>
    <property type="match status" value="1"/>
</dbReference>
<dbReference type="InterPro" id="IPR042219">
    <property type="entry name" value="AAA_lid_11_sf"/>
</dbReference>
<proteinExistence type="inferred from homology"/>
<evidence type="ECO:0000256" key="4">
    <source>
        <dbReference type="ARBA" id="ARBA00022473"/>
    </source>
</evidence>
<evidence type="ECO:0000256" key="14">
    <source>
        <dbReference type="ARBA" id="ARBA00023136"/>
    </source>
</evidence>
<dbReference type="InterPro" id="IPR013602">
    <property type="entry name" value="Dynein_heavy_linker"/>
</dbReference>
<evidence type="ECO:0000256" key="19">
    <source>
        <dbReference type="SAM" id="Coils"/>
    </source>
</evidence>
<dbReference type="Pfam" id="PF08385">
    <property type="entry name" value="DHC_N1"/>
    <property type="match status" value="1"/>
</dbReference>
<dbReference type="Gene3D" id="6.10.140.1060">
    <property type="match status" value="1"/>
</dbReference>
<evidence type="ECO:0000256" key="1">
    <source>
        <dbReference type="ARBA" id="ARBA00004245"/>
    </source>
</evidence>
<keyword evidence="9" id="KW-0970">Cilium biogenesis/degradation</keyword>
<name>A0A088RP64_LEIPA</name>
<keyword evidence="16" id="KW-0206">Cytoskeleton</keyword>
<dbReference type="Pfam" id="PF12777">
    <property type="entry name" value="MT"/>
    <property type="match status" value="1"/>
</dbReference>
<dbReference type="InterPro" id="IPR026983">
    <property type="entry name" value="DHC"/>
</dbReference>
<dbReference type="InterPro" id="IPR013594">
    <property type="entry name" value="Dynein_heavy_tail"/>
</dbReference>
<dbReference type="SUPFAM" id="SSF52540">
    <property type="entry name" value="P-loop containing nucleoside triphosphate hydrolases"/>
    <property type="match status" value="4"/>
</dbReference>
<dbReference type="FunFam" id="3.40.50.300:FF:001685">
    <property type="entry name" value="Dynein heavy chain, putative"/>
    <property type="match status" value="1"/>
</dbReference>
<dbReference type="FunFam" id="3.10.490.20:FF:000004">
    <property type="entry name" value="Cytoplasmic dynein heavy chain 2"/>
    <property type="match status" value="1"/>
</dbReference>
<keyword evidence="12 19" id="KW-0175">Coiled coil</keyword>
<dbReference type="VEuPathDB" id="TriTrypDB:LPAL13_200045400"/>
<keyword evidence="15" id="KW-0505">Motor protein</keyword>
<dbReference type="Pfam" id="PF12774">
    <property type="entry name" value="AAA_6"/>
    <property type="match status" value="1"/>
</dbReference>
<dbReference type="Gene3D" id="1.20.58.1120">
    <property type="match status" value="1"/>
</dbReference>
<dbReference type="GO" id="GO:0051959">
    <property type="term" value="F:dynein light intermediate chain binding"/>
    <property type="evidence" value="ECO:0007669"/>
    <property type="project" value="InterPro"/>
</dbReference>
<keyword evidence="13" id="KW-0969">Cilium</keyword>
<dbReference type="Gene3D" id="1.10.8.720">
    <property type="entry name" value="Region D6 of dynein motor"/>
    <property type="match status" value="1"/>
</dbReference>
<dbReference type="GO" id="GO:0005524">
    <property type="term" value="F:ATP binding"/>
    <property type="evidence" value="ECO:0007669"/>
    <property type="project" value="UniProtKB-KW"/>
</dbReference>
<dbReference type="InterPro" id="IPR004273">
    <property type="entry name" value="Dynein_heavy_D6_P-loop"/>
</dbReference>
<dbReference type="FunFam" id="3.40.50.300:FF:000598">
    <property type="entry name" value="Dynein cytoplasmic 2 heavy chain 1"/>
    <property type="match status" value="1"/>
</dbReference>
<dbReference type="InterPro" id="IPR003593">
    <property type="entry name" value="AAA+_ATPase"/>
</dbReference>
<dbReference type="Gene3D" id="1.20.1270.280">
    <property type="match status" value="1"/>
</dbReference>
<dbReference type="FunFam" id="1.20.140.100:FF:000002">
    <property type="entry name" value="Cytoplasmic dynein heavy chain 1"/>
    <property type="match status" value="1"/>
</dbReference>
<keyword evidence="4" id="KW-0217">Developmental protein</keyword>
<feature type="domain" description="AAA+ ATPase" evidence="20">
    <location>
        <begin position="1648"/>
        <end position="1794"/>
    </location>
</feature>
<dbReference type="GO" id="GO:0005874">
    <property type="term" value="C:microtubule"/>
    <property type="evidence" value="ECO:0007669"/>
    <property type="project" value="UniProtKB-KW"/>
</dbReference>
<evidence type="ECO:0000256" key="6">
    <source>
        <dbReference type="ARBA" id="ARBA00022490"/>
    </source>
</evidence>
<dbReference type="FunFam" id="3.40.50.300:FF:000071">
    <property type="entry name" value="Cytoplasmic dynein heavy chain 1"/>
    <property type="match status" value="1"/>
</dbReference>
<keyword evidence="17" id="KW-0966">Cell projection</keyword>
<dbReference type="SMART" id="SM00382">
    <property type="entry name" value="AAA"/>
    <property type="match status" value="3"/>
</dbReference>
<dbReference type="GO" id="GO:0007018">
    <property type="term" value="P:microtubule-based movement"/>
    <property type="evidence" value="ECO:0007669"/>
    <property type="project" value="InterPro"/>
</dbReference>
<evidence type="ECO:0000313" key="21">
    <source>
        <dbReference type="EMBL" id="AIN97887.1"/>
    </source>
</evidence>
<dbReference type="Pfam" id="PF12780">
    <property type="entry name" value="AAA_8"/>
    <property type="match status" value="1"/>
</dbReference>
<evidence type="ECO:0000256" key="8">
    <source>
        <dbReference type="ARBA" id="ARBA00022741"/>
    </source>
</evidence>
<dbReference type="InterPro" id="IPR041228">
    <property type="entry name" value="Dynein_C"/>
</dbReference>
<dbReference type="Gene3D" id="1.20.920.30">
    <property type="match status" value="1"/>
</dbReference>
<evidence type="ECO:0000256" key="18">
    <source>
        <dbReference type="ARBA" id="ARBA00023902"/>
    </source>
</evidence>
<evidence type="ECO:0000259" key="20">
    <source>
        <dbReference type="SMART" id="SM00382"/>
    </source>
</evidence>
<evidence type="ECO:0000256" key="12">
    <source>
        <dbReference type="ARBA" id="ARBA00023054"/>
    </source>
</evidence>
<feature type="domain" description="AAA+ ATPase" evidence="20">
    <location>
        <begin position="2256"/>
        <end position="2404"/>
    </location>
</feature>
<dbReference type="FunFam" id="3.40.50.300:FF:000706">
    <property type="entry name" value="Cytoplasmic dynein 2 heavy chain 1"/>
    <property type="match status" value="1"/>
</dbReference>
<dbReference type="GO" id="GO:0030286">
    <property type="term" value="C:dynein complex"/>
    <property type="evidence" value="ECO:0007669"/>
    <property type="project" value="UniProtKB-KW"/>
</dbReference>
<keyword evidence="5" id="KW-1003">Cell membrane</keyword>
<keyword evidence="11" id="KW-0243">Dynein</keyword>
<dbReference type="Proteomes" id="UP000063063">
    <property type="component" value="Chromosome 20"/>
</dbReference>
<keyword evidence="6" id="KW-0963">Cytoplasm</keyword>
<keyword evidence="14" id="KW-0472">Membrane</keyword>
<dbReference type="InterPro" id="IPR035699">
    <property type="entry name" value="AAA_6"/>
</dbReference>
<dbReference type="eggNOG" id="KOG3595">
    <property type="taxonomic scope" value="Eukaryota"/>
</dbReference>
<evidence type="ECO:0000256" key="17">
    <source>
        <dbReference type="ARBA" id="ARBA00023273"/>
    </source>
</evidence>
<dbReference type="PANTHER" id="PTHR45703">
    <property type="entry name" value="DYNEIN HEAVY CHAIN"/>
    <property type="match status" value="1"/>
</dbReference>
<dbReference type="GO" id="GO:0060271">
    <property type="term" value="P:cilium assembly"/>
    <property type="evidence" value="ECO:0007669"/>
    <property type="project" value="UniProtKB-ARBA"/>
</dbReference>
<dbReference type="InterPro" id="IPR024743">
    <property type="entry name" value="Dynein_HC_stalk"/>
</dbReference>
<dbReference type="Gene3D" id="3.20.180.20">
    <property type="entry name" value="Dynein heavy chain, N-terminal domain 2"/>
    <property type="match status" value="1"/>
</dbReference>
<evidence type="ECO:0000256" key="11">
    <source>
        <dbReference type="ARBA" id="ARBA00023017"/>
    </source>
</evidence>
<feature type="coiled-coil region" evidence="19">
    <location>
        <begin position="437"/>
        <end position="464"/>
    </location>
</feature>
<evidence type="ECO:0000256" key="9">
    <source>
        <dbReference type="ARBA" id="ARBA00022794"/>
    </source>
</evidence>
<feature type="coiled-coil region" evidence="19">
    <location>
        <begin position="1003"/>
        <end position="1030"/>
    </location>
</feature>
<dbReference type="GO" id="GO:0045505">
    <property type="term" value="F:dynein intermediate chain binding"/>
    <property type="evidence" value="ECO:0007669"/>
    <property type="project" value="InterPro"/>
</dbReference>
<dbReference type="FunFam" id="3.20.180.20:FF:000002">
    <property type="entry name" value="Cytoplasmic dynein heavy chain 1"/>
    <property type="match status" value="1"/>
</dbReference>
<dbReference type="Pfam" id="PF12775">
    <property type="entry name" value="AAA_7"/>
    <property type="match status" value="1"/>
</dbReference>
<gene>
    <name evidence="21" type="ORF">LPMP_203930</name>
</gene>
<sequence>MPRSQMSLSQITKDCITAVLKAIKKHISGDVLSEQRIGAVFELQLRATVTSEAEVAQTLLSAMVKAACGAAKGSTKLPNGELIVDGAAPLAQHSFAEAVRVNTFRFQDLPADNHALRLVAEATYARHLQRFSELVVQGIHDFPPCLLGEALSRFDVSVGGYVVLSLSLRKDNGIHLRLFTTAIDAVMACMCSTSFRAEVLPRKWENRDTLPPPQLLELLEEVQMNISEYFNGSAQDDHARSVAVFLMSSVGADICEYFDTKATAVGGLFRGEKKVLEEAHLCCDEWLNACGKMTTIDWGPVWTERYEDTALVRVRDRLRATLALRGMVEEIREVLGAQEFRALRTDALWDVFDDVEVMNPSSTAQSQWNGALAAFYCRLEPIEQRCASVLRDLFVTRAGLAPQAIVQEFSDYCHLMKRPIISRELVTERDGLLAKLNDRLNTIRLEYERRAESTENELVLQEEDRRCQAGRFFPGVVNNIIWLRQLRERVEQKISMCNSILADLPTASAFVASASQLLDELCDYEQECYRNWVADVEDKREVLTLDADAPLMEIDASGQVEVNYAERLVQLLKEVRVLGALGFHIPGTVARLAQQGAQFLPMGVALKEVANTYNSMAADIIPCTRAMLLEPAVGFEKVITASGKKKLTWRSRKEAARFIEQLQAAAQSLTEFNRRLHKTHSEIEGIVVELFSLSLLRSRDRWLSKVRQIREKIEAAGFLNTESWRQFWDMQLYKAMEAQYQLGLASLHEAVEEIKADIVYNPESGEASLRPPLEVLRLQYYQRINDFITFPCRFQGCAKDSAFHEMPSRNAHGIYVVLQLAAQLFKRVTHELRRFSPYLVIGRCGRGGNPTLEEIAGKSLTEVQHWEQSMRLLKQKSKEISSEDLFVRCGCITLCTASIKGTVEEHLVRLTDALKVTLKQSAEQHLHSINGYLVKAAKCLDSKMTKLGEIGEANLLYGELMEQRPAIEVEFYHFYNKNVLLQNMTGTAGLDFAKTKDRWTSFMKRLDSHEKELEDQLSRMRENVSDSVKEWEKDSIRFTTHWHELKPKDLTAQKPLVFVMKTKEKLQALKERGEECKKQCEYFGLDEPDLQSLEDAETDIEDYAKMWGMLGDFQQQVQELCKELWISFRAKVYRFEDFVKLWQGRLKEIPPNSVTVHIRTMLDNWTHCVPLLTYIRGEGFTSAHWTELFKLLKLRNVTQDTVNFGQILDHYEDILKNEGPIKKLHSRAQGEAQIREALDDVRAWGTDARFVLTSHPDRAGVVLITDWKDTMSALSDNRALMLSMKESPYFGLFSNDATKWEDRLSTLDEYLRQMNQIQRKWVYLEPIFRRGALPHEKQRFDRIDSAYLTVMKAVESDNRLMALAEHTEFKATLHDVSEQLERCQKALNEYLESKRDGFPRFYFISDDDLLEILAQSKNPSVIQSHLKKLFMGIHSVQLDTQKENILQIRSVEGEVVTLRKPVRVTEEVETWLSQLDVEVKATLKVHVAECVTKVDIGAYASQVLCTAEMITFTRKVETAIRDTSGGGGALQKLKSQLQTRLRELTAYAGGNGDVLVGIKLKVLIMDLIHNIEVAQLLIANGVDKESHWLWKKQLRFYLDSTQQCVLRMVDAEFRYSYEYQGNAPKLVHTPLTDCCFLTLTQGMRLGYGGNPYGPAGTGKTESVKALGNAMGRQVLVFNCDEGIDFKSMGRIFTGLVKCGAWGCFDEFNRLKVDQLSAISQMIQVIQEALKNGDKACELLGKNINVDSNAGIFVTLNPAGKGYGGRSKLPDNLKQLFRSISMSAPDNKLITETILYSEGFENATQLATKVVETFTLCSELLSHQQHYDWGLRAMKSVLRLGGTLVHDFLMERVAGKVQLSAEQLLQKESEIMIKSLRVNTLSKLTFDDAVLFNSLLSDIFPSVPVLEIHYEKLRPAIEESIKELKLQVVETQIQKILQLYEALRQRMGVVLVGPSGSGKSTLVKVLRHALQRLGKMVPLYIVNPKALPRDQLLGHMDPDTREWFDGVLTDAAKKVVKEETSVQSWIFCDGDIDPEWVESLNSVLDDNKLLTMPNGVRVQFGDNVNFLFETHSLEFASPATVSRMGIIYLSEADVDAEMTVASWLAEQPEESQEQLRRWINAYFYKAIDSLLTAGNLVVGTTRTGLVMSGLAQMKNCTTKKRFALALLYGLGSYLPREARGDYAKAILCLVEERAPDAKNPLDFRYDEERQDYVSLEFVPAVDLTIDDLYRHPMVATVDCQRALEVMRGWTKPTRPGLYRPFILVGPEGCGKTMLLNNLFMNTPSTRVASLNCSAHTEAIHVIQKLKQTCSLFTSNQGKVLRPKEAERLILLLKDLNLPKPDRYGTVQLHSFLQQLILYNGFYDTDLEWVMVERVQIVGSMTPLDSMGRHPVAPRFLAITSVLSISYPSKEALQQVYSVFLNVMLQSGKLRLNMPNKGAADLARGVITIYETVVARYTADVASHYVFNPRDLTQWMLNLLNYNTSNMGDVLAYEARRIFADRLVTAEERMRLTKVIRDNVTLLVGHRDAPSEKESVYYVSWLDTAPAGKKRLAGTTLEEVKTSAETFALNYSRENAALNVELIPDVCAWITRVDRVLSQERGNLMLVARSGVCASQIVRLVAYNNRTEVVTLGITREYGVREFITELKSVMTKTGVEGQSVVLLLEDFNFFHPYFLETVNSLLSSGEVAGLFTQEEQDALLNPLKDDAAGEGMSTYAFFVDRIARYLHVVVVMDPTNRNYELQCRANPALFTRCNVYWMGTWDSNALKVVPRIMISDTFKVLDQREDKKEFSLTTELVHLHRSFGEKFSPQHFKVLCETFEHLFQEKSREVANGLARLTSGVTKLDEAQENVDKIATDVTEKKALLEVKQQEADDALKEIQKRMEEAGNQKRSIHKIQKELDKEQSAIQERKVVIEGRLSGIQPVLDAALSAVSAIRSDHLTELRSMGKPPAAVQCVMQGVVLLIEAGKSSEAAMWPAIRKVLAGDIKGHILNFDINDVDAVSRAQVEKFIAANAECFKRETIARASKAAAPMAEWLKAVVEYSKVLETVAPMRVELKEYETNLQQGQEEKTKYEGKLKRVEKKVEELKDKFGEKTTEAERLKDQLEEAEQLLVNAKELLSKLGDEHTRWTAQMKTIKQDSYLLPKRCLLAAGVITYLGEDAEDTRRATLAEWKERVKLPDFNFFTFLRDESVQLHYKAEGLPDDELSMDNAVMIHEQVSTPLIMDPSGQAAGWLQANLKKQKAVVDVCSISEARLVSALELALRFGKKFIMLDVDQVAPFLYPILRREFHNEGTKRVIQIGDRRTVDYADGFQLYLVTRSTDLHVAPDIISYLTPISFTITQSGLEGQFLGITIQHEQPQLEKEKLEVLKKEEGLKMQLAELEEQLLANLANSEGSLLENKTLIESLNQIKSQASDITAALEQSKVVQEDLDAKRNVYRPFATTASSVFFLTKSLQTLSHMYQFSFHLFLDLFQRALKRHKDLRTDPETKIAALQETFIQITVSTIAQALFKEHRVVYGIHLCRSIHPSEGTAAEWDFFMGKAVATEEKRKKVRVPTFVLPDSVQTFRTFAALFPDLASKARFQEADVWLQWMRAATPESDYPGFLKSLTHFQRLLLMKTLRGDRLVAAMNAVACTLLKVDSLGENRTLVSAVEQSGANRPILVITSTGADPSQELQSIAYDKIGRARFHQLAMGSGQTNEAMRLLRESAVKGDWLFLKNLHLVIPWASQLQKELMVLKPDASFRLFLTSEAHDAFPSILLGQSLKITFEPPPGIKQNLLRTYSGWDAAFVNEKNERQRQLLFAAAALQAIVQERRSYVPQGWTKDYEVTAADLKSSIDIVLRQSAHGEVDWHSIRGILNDAIYGGKMETPFDKRIMATYVDKMFRVNCMAGTKLQEPVFHHTRIPSGDYHEFLKIIRKLPDSDIPVLFSLPPNADRVVQLSRVRALTSDLQRINESYSEAAVDREAWAARLTPILDTWTALTAPHADILVPPSSAPPSPSAHYTADAAAPSPLDRFLAAELLTARRLVSQVNIAVSDLRKAIDGVALLTENCRREAAAMILGDVPANWEGHFPSAGGIATWMQALVRKAVAIGEWQKMMVHGTFTRATLDLSKFLRAKTFLNALRQETAHVINQPLVSLALVATTSTPPTNASLVMALEGLMLQGAVLDDADLLEPIATADEPAFFPIKKAFAAWMGSPPVLKASVRVPVYANSTKEDHVCDFVLPCADEVAAQNFVLSGVSIVLEQ</sequence>
<evidence type="ECO:0000313" key="22">
    <source>
        <dbReference type="Proteomes" id="UP000063063"/>
    </source>
</evidence>
<organism evidence="21 22">
    <name type="scientific">Leishmania panamensis</name>
    <dbReference type="NCBI Taxonomy" id="5679"/>
    <lineage>
        <taxon>Eukaryota</taxon>
        <taxon>Discoba</taxon>
        <taxon>Euglenozoa</taxon>
        <taxon>Kinetoplastea</taxon>
        <taxon>Metakinetoplastina</taxon>
        <taxon>Trypanosomatida</taxon>
        <taxon>Trypanosomatidae</taxon>
        <taxon>Leishmaniinae</taxon>
        <taxon>Leishmania</taxon>
        <taxon>Leishmania guyanensis species complex</taxon>
    </lineage>
</organism>
<dbReference type="Gene3D" id="1.20.920.20">
    <property type="match status" value="1"/>
</dbReference>
<evidence type="ECO:0000256" key="13">
    <source>
        <dbReference type="ARBA" id="ARBA00023069"/>
    </source>
</evidence>
<dbReference type="InterPro" id="IPR054354">
    <property type="entry name" value="DYNC2H1-like_lid"/>
</dbReference>
<feature type="coiled-coil region" evidence="19">
    <location>
        <begin position="3055"/>
        <end position="3124"/>
    </location>
</feature>
<protein>
    <recommendedName>
        <fullName evidence="18">Cytoplasmic dynein 2 heavy chain 1</fullName>
    </recommendedName>
</protein>
<dbReference type="PANTHER" id="PTHR45703:SF22">
    <property type="entry name" value="DYNEIN CYTOPLASMIC 2 HEAVY CHAIN 1"/>
    <property type="match status" value="1"/>
</dbReference>
<comment type="subcellular location">
    <subcellularLocation>
        <location evidence="2">Cell projection</location>
        <location evidence="2">Cilium membrane</location>
        <topology evidence="2">Peripheral membrane protein</topology>
        <orientation evidence="2">Cytoplasmic side</orientation>
    </subcellularLocation>
    <subcellularLocation>
        <location evidence="1">Cytoplasm</location>
        <location evidence="1">Cytoskeleton</location>
    </subcellularLocation>
</comment>
<dbReference type="Pfam" id="PF22597">
    <property type="entry name" value="DYN_lid"/>
    <property type="match status" value="1"/>
</dbReference>
<dbReference type="Pfam" id="PF18199">
    <property type="entry name" value="Dynein_C"/>
    <property type="match status" value="1"/>
</dbReference>
<dbReference type="OrthoDB" id="10252139at2759"/>
<dbReference type="Pfam" id="PF03028">
    <property type="entry name" value="Dynein_heavy"/>
    <property type="match status" value="1"/>
</dbReference>
<dbReference type="FunFam" id="1.20.920.20:FF:000002">
    <property type="entry name" value="Cytoplasmic dynein 1 heavy chain"/>
    <property type="match status" value="1"/>
</dbReference>
<reference evidence="21 22" key="1">
    <citation type="journal article" date="2015" name="Sci. Rep.">
        <title>The genome of Leishmania panamensis: insights into genomics of the L. (Viannia) subgenus.</title>
        <authorList>
            <person name="Llanes A."/>
            <person name="Restrepo C.M."/>
            <person name="Vecchio G.D."/>
            <person name="Anguizola F.J."/>
            <person name="Lleonart R."/>
        </authorList>
    </citation>
    <scope>NUCLEOTIDE SEQUENCE [LARGE SCALE GENOMIC DNA]</scope>
    <source>
        <strain evidence="21 22">MHOM/PA/94/PSC-1</strain>
    </source>
</reference>
<evidence type="ECO:0000256" key="2">
    <source>
        <dbReference type="ARBA" id="ARBA00004522"/>
    </source>
</evidence>
<evidence type="ECO:0000256" key="16">
    <source>
        <dbReference type="ARBA" id="ARBA00023212"/>
    </source>
</evidence>
<dbReference type="Gene3D" id="3.40.50.300">
    <property type="entry name" value="P-loop containing nucleotide triphosphate hydrolases"/>
    <property type="match status" value="5"/>
</dbReference>
<evidence type="ECO:0000256" key="10">
    <source>
        <dbReference type="ARBA" id="ARBA00022840"/>
    </source>
</evidence>
<keyword evidence="10" id="KW-0067">ATP-binding</keyword>
<dbReference type="Pfam" id="PF21264">
    <property type="entry name" value="DYNC2H1_AAA_dom"/>
    <property type="match status" value="1"/>
</dbReference>
<dbReference type="Pfam" id="PF08393">
    <property type="entry name" value="DHC_N2"/>
    <property type="match status" value="1"/>
</dbReference>
<dbReference type="InterPro" id="IPR041658">
    <property type="entry name" value="AAA_lid_11"/>
</dbReference>
<keyword evidence="8" id="KW-0547">Nucleotide-binding</keyword>
<dbReference type="VEuPathDB" id="TriTrypDB:LPMP_203930"/>
<dbReference type="KEGG" id="lpan:LPMP_203930"/>
<dbReference type="EMBL" id="CP009389">
    <property type="protein sequence ID" value="AIN97887.1"/>
    <property type="molecule type" value="Genomic_DNA"/>
</dbReference>
<dbReference type="GO" id="GO:0008569">
    <property type="term" value="F:minus-end-directed microtubule motor activity"/>
    <property type="evidence" value="ECO:0007669"/>
    <property type="project" value="InterPro"/>
</dbReference>
<dbReference type="Pfam" id="PF12781">
    <property type="entry name" value="AAA_9"/>
    <property type="match status" value="1"/>
</dbReference>
<feature type="domain" description="AAA+ ATPase" evidence="20">
    <location>
        <begin position="1944"/>
        <end position="2166"/>
    </location>
</feature>